<dbReference type="GO" id="GO:0003861">
    <property type="term" value="F:3-isopropylmalate dehydratase activity"/>
    <property type="evidence" value="ECO:0007669"/>
    <property type="project" value="UniProtKB-EC"/>
</dbReference>
<dbReference type="NCBIfam" id="NF002458">
    <property type="entry name" value="PRK01641.1"/>
    <property type="match status" value="1"/>
</dbReference>
<evidence type="ECO:0000313" key="15">
    <source>
        <dbReference type="Proteomes" id="UP000568273"/>
    </source>
</evidence>
<reference evidence="14" key="1">
    <citation type="submission" date="2020-04" db="EMBL/GenBank/DDBJ databases">
        <title>Peptoniphilus sp. nov. isolated from swine feces.</title>
        <authorList>
            <person name="Ryu S.W."/>
        </authorList>
    </citation>
    <scope>NUCLEOTIDE SEQUENCE [LARGE SCALE GENOMIC DNA]</scope>
    <source>
        <strain evidence="14">AGMB00490</strain>
    </source>
</reference>
<dbReference type="InterPro" id="IPR015928">
    <property type="entry name" value="Aconitase/3IPM_dehydase_swvl"/>
</dbReference>
<accession>A0A848RHH0</accession>
<dbReference type="EMBL" id="JABDSR010000004">
    <property type="protein sequence ID" value="NMW84883.1"/>
    <property type="molecule type" value="Genomic_DNA"/>
</dbReference>
<comment type="subunit">
    <text evidence="5">Heterodimer of LeuC and LeuD.</text>
</comment>
<evidence type="ECO:0000313" key="14">
    <source>
        <dbReference type="EMBL" id="NMW84883.1"/>
    </source>
</evidence>
<dbReference type="PANTHER" id="PTHR43345">
    <property type="entry name" value="3-ISOPROPYLMALATE DEHYDRATASE SMALL SUBUNIT 2-RELATED-RELATED"/>
    <property type="match status" value="1"/>
</dbReference>
<dbReference type="GO" id="GO:0009316">
    <property type="term" value="C:3-isopropylmalate dehydratase complex"/>
    <property type="evidence" value="ECO:0007669"/>
    <property type="project" value="InterPro"/>
</dbReference>
<dbReference type="RefSeq" id="WP_169968688.1">
    <property type="nucleotide sequence ID" value="NZ_JABDSR010000004.1"/>
</dbReference>
<keyword evidence="7" id="KW-0432">Leucine biosynthesis</keyword>
<sequence>MKKIEVIKSKPIIIFKDNIDTDILIPKNYLKTTKRKGFEKALFSPWRYDVKGEEIKDFPLNIDKNKDRNILITGDNFGCGSSREHAAWALIDYGIDIIIAGGYSPIFYMNYINNNRLPIILDEKYRRELVDDIEIEIDIINKKITQEDRIYSFEIEDSFREKLINGEDNISEILKYEELISSYEESKI</sequence>
<gene>
    <name evidence="14" type="primary">leuD</name>
    <name evidence="14" type="ORF">HKO22_03870</name>
</gene>
<comment type="similarity">
    <text evidence="4">Belongs to the LeuD family. LeuD type 1 subfamily.</text>
</comment>
<evidence type="ECO:0000256" key="9">
    <source>
        <dbReference type="ARBA" id="ARBA00023239"/>
    </source>
</evidence>
<dbReference type="AlphaFoldDB" id="A0A848RHH0"/>
<keyword evidence="10" id="KW-0100">Branched-chain amino acid biosynthesis</keyword>
<dbReference type="SUPFAM" id="SSF52016">
    <property type="entry name" value="LeuD/IlvD-like"/>
    <property type="match status" value="1"/>
</dbReference>
<evidence type="ECO:0000256" key="3">
    <source>
        <dbReference type="ARBA" id="ARBA00004729"/>
    </source>
</evidence>
<dbReference type="PANTHER" id="PTHR43345:SF5">
    <property type="entry name" value="3-ISOPROPYLMALATE DEHYDRATASE SMALL SUBUNIT"/>
    <property type="match status" value="1"/>
</dbReference>
<proteinExistence type="inferred from homology"/>
<dbReference type="GO" id="GO:0009098">
    <property type="term" value="P:L-leucine biosynthetic process"/>
    <property type="evidence" value="ECO:0007669"/>
    <property type="project" value="UniProtKB-UniPathway"/>
</dbReference>
<dbReference type="InterPro" id="IPR000573">
    <property type="entry name" value="AconitaseA/IPMdHydase_ssu_swvl"/>
</dbReference>
<keyword evidence="9 14" id="KW-0456">Lyase</keyword>
<evidence type="ECO:0000256" key="10">
    <source>
        <dbReference type="ARBA" id="ARBA00023304"/>
    </source>
</evidence>
<dbReference type="Proteomes" id="UP000568273">
    <property type="component" value="Unassembled WGS sequence"/>
</dbReference>
<dbReference type="NCBIfam" id="TIGR00171">
    <property type="entry name" value="leuD"/>
    <property type="match status" value="1"/>
</dbReference>
<comment type="catalytic activity">
    <reaction evidence="1">
        <text>(2R,3S)-3-isopropylmalate = (2S)-2-isopropylmalate</text>
        <dbReference type="Rhea" id="RHEA:32287"/>
        <dbReference type="ChEBI" id="CHEBI:1178"/>
        <dbReference type="ChEBI" id="CHEBI:35121"/>
        <dbReference type="EC" id="4.2.1.33"/>
    </reaction>
</comment>
<evidence type="ECO:0000256" key="5">
    <source>
        <dbReference type="ARBA" id="ARBA00011271"/>
    </source>
</evidence>
<evidence type="ECO:0000256" key="8">
    <source>
        <dbReference type="ARBA" id="ARBA00022605"/>
    </source>
</evidence>
<name>A0A848RHH0_9FIRM</name>
<dbReference type="InterPro" id="IPR050075">
    <property type="entry name" value="LeuD"/>
</dbReference>
<comment type="pathway">
    <text evidence="3">Amino-acid biosynthesis; L-leucine biosynthesis; L-leucine from 3-methyl-2-oxobutanoate: step 2/4.</text>
</comment>
<dbReference type="Gene3D" id="3.20.19.10">
    <property type="entry name" value="Aconitase, domain 4"/>
    <property type="match status" value="1"/>
</dbReference>
<comment type="function">
    <text evidence="2">Catalyzes the isomerization between 2-isopropylmalate and 3-isopropylmalate, via the formation of 2-isopropylmaleate.</text>
</comment>
<comment type="caution">
    <text evidence="14">The sequence shown here is derived from an EMBL/GenBank/DDBJ whole genome shotgun (WGS) entry which is preliminary data.</text>
</comment>
<evidence type="ECO:0000256" key="1">
    <source>
        <dbReference type="ARBA" id="ARBA00000491"/>
    </source>
</evidence>
<keyword evidence="15" id="KW-1185">Reference proteome</keyword>
<evidence type="ECO:0000256" key="4">
    <source>
        <dbReference type="ARBA" id="ARBA00009845"/>
    </source>
</evidence>
<dbReference type="UniPathway" id="UPA00048">
    <property type="reaction ID" value="UER00071"/>
</dbReference>
<evidence type="ECO:0000256" key="12">
    <source>
        <dbReference type="ARBA" id="ARBA00033368"/>
    </source>
</evidence>
<feature type="domain" description="Aconitase A/isopropylmalate dehydratase small subunit swivel" evidence="13">
    <location>
        <begin position="14"/>
        <end position="123"/>
    </location>
</feature>
<dbReference type="Pfam" id="PF00694">
    <property type="entry name" value="Aconitase_C"/>
    <property type="match status" value="1"/>
</dbReference>
<evidence type="ECO:0000256" key="2">
    <source>
        <dbReference type="ARBA" id="ARBA00002695"/>
    </source>
</evidence>
<evidence type="ECO:0000256" key="7">
    <source>
        <dbReference type="ARBA" id="ARBA00022430"/>
    </source>
</evidence>
<evidence type="ECO:0000259" key="13">
    <source>
        <dbReference type="Pfam" id="PF00694"/>
    </source>
</evidence>
<dbReference type="EC" id="4.2.1.33" evidence="6"/>
<evidence type="ECO:0000256" key="6">
    <source>
        <dbReference type="ARBA" id="ARBA00011998"/>
    </source>
</evidence>
<evidence type="ECO:0000256" key="11">
    <source>
        <dbReference type="ARBA" id="ARBA00031631"/>
    </source>
</evidence>
<organism evidence="14 15">
    <name type="scientific">Peptoniphilus faecalis</name>
    <dbReference type="NCBI Taxonomy" id="2731255"/>
    <lineage>
        <taxon>Bacteria</taxon>
        <taxon>Bacillati</taxon>
        <taxon>Bacillota</taxon>
        <taxon>Tissierellia</taxon>
        <taxon>Tissierellales</taxon>
        <taxon>Peptoniphilaceae</taxon>
        <taxon>Peptoniphilus</taxon>
    </lineage>
</organism>
<keyword evidence="8" id="KW-0028">Amino-acid biosynthesis</keyword>
<dbReference type="InterPro" id="IPR004431">
    <property type="entry name" value="3-IsopropMal_deHydase_ssu"/>
</dbReference>
<protein>
    <recommendedName>
        <fullName evidence="6">3-isopropylmalate dehydratase</fullName>
        <ecNumber evidence="6">4.2.1.33</ecNumber>
    </recommendedName>
    <alternativeName>
        <fullName evidence="11">Alpha-IPM isomerase</fullName>
    </alternativeName>
    <alternativeName>
        <fullName evidence="12">Isopropylmalate isomerase</fullName>
    </alternativeName>
</protein>